<protein>
    <recommendedName>
        <fullName evidence="2">Alginate export domain-containing protein</fullName>
    </recommendedName>
</protein>
<gene>
    <name evidence="1" type="ORF">MNBD_UNCLBAC01-339</name>
</gene>
<accession>A0A3B1DV54</accession>
<organism evidence="1">
    <name type="scientific">hydrothermal vent metagenome</name>
    <dbReference type="NCBI Taxonomy" id="652676"/>
    <lineage>
        <taxon>unclassified sequences</taxon>
        <taxon>metagenomes</taxon>
        <taxon>ecological metagenomes</taxon>
    </lineage>
</organism>
<reference evidence="1" key="1">
    <citation type="submission" date="2018-06" db="EMBL/GenBank/DDBJ databases">
        <authorList>
            <person name="Zhirakovskaya E."/>
        </authorList>
    </citation>
    <scope>NUCLEOTIDE SEQUENCE</scope>
</reference>
<dbReference type="EMBL" id="UOGJ01000073">
    <property type="protein sequence ID" value="VAX35825.1"/>
    <property type="molecule type" value="Genomic_DNA"/>
</dbReference>
<name>A0A3B1DV54_9ZZZZ</name>
<sequence length="430" mass="50245">MDKIIQKKIFVSALIILVIFFTKNSFAELPKIYGFLEADYGVKVSDDNTKRDTFNLLEQRLQLKTSYFFDGENYLAEKGGVINFKGDFTVDEYFTGKTGFELRELNLSITPFDFMDAKIGRQILTWGTGDYLFINDIFPKDYISFFIGRNDEYLKKPSDAIKTSFYPSFMNIDFVVIPYFTPNTHAKGDRLSFFDSFQNGIAGVNSDRHLVSPSFQMSNNEYALRLYRNFASNEIAFYYFRGFDKSPRSYKNETTRQLYYERLDVYGASIRGPFFAGIGNAEVGFVNSREDPDGTNRLIENSMFKAMIGYSKDLGNDLKIGFQYYYEQKLDYKNYRDNLLSQDYFWDEYRHLLTNRLTKLLINQTLMLSLFTFYSPSDRDGYLRPSVGYDINDQWKVTLGANLPWGKDNITEFGQMKKDKNVYVRAKYSF</sequence>
<dbReference type="AlphaFoldDB" id="A0A3B1DV54"/>
<proteinExistence type="predicted"/>
<evidence type="ECO:0000313" key="1">
    <source>
        <dbReference type="EMBL" id="VAX35825.1"/>
    </source>
</evidence>
<evidence type="ECO:0008006" key="2">
    <source>
        <dbReference type="Google" id="ProtNLM"/>
    </source>
</evidence>